<feature type="domain" description="N-acetyltransferase" evidence="3">
    <location>
        <begin position="3"/>
        <end position="163"/>
    </location>
</feature>
<comment type="caution">
    <text evidence="4">The sequence shown here is derived from an EMBL/GenBank/DDBJ whole genome shotgun (WGS) entry which is preliminary data.</text>
</comment>
<dbReference type="InterPro" id="IPR000182">
    <property type="entry name" value="GNAT_dom"/>
</dbReference>
<dbReference type="PANTHER" id="PTHR43877">
    <property type="entry name" value="AMINOALKYLPHOSPHONATE N-ACETYLTRANSFERASE-RELATED-RELATED"/>
    <property type="match status" value="1"/>
</dbReference>
<dbReference type="AlphaFoldDB" id="A0A2G7TBI4"/>
<proteinExistence type="predicted"/>
<dbReference type="SUPFAM" id="SSF55729">
    <property type="entry name" value="Acyl-CoA N-acyltransferases (Nat)"/>
    <property type="match status" value="1"/>
</dbReference>
<name>A0A2G7TBI4_9FLAO</name>
<dbReference type="Pfam" id="PF00583">
    <property type="entry name" value="Acetyltransf_1"/>
    <property type="match status" value="1"/>
</dbReference>
<keyword evidence="1 4" id="KW-0808">Transferase</keyword>
<dbReference type="EMBL" id="PEKC01000019">
    <property type="protein sequence ID" value="PII36397.1"/>
    <property type="molecule type" value="Genomic_DNA"/>
</dbReference>
<dbReference type="InterPro" id="IPR050832">
    <property type="entry name" value="Bact_Acetyltransf"/>
</dbReference>
<dbReference type="InterPro" id="IPR016181">
    <property type="entry name" value="Acyl_CoA_acyltransferase"/>
</dbReference>
<protein>
    <submittedName>
        <fullName evidence="4">GNAT family N-acetyltransferase</fullName>
    </submittedName>
</protein>
<dbReference type="PROSITE" id="PS51186">
    <property type="entry name" value="GNAT"/>
    <property type="match status" value="1"/>
</dbReference>
<organism evidence="4">
    <name type="scientific">Chryseobacterium sp. B5</name>
    <dbReference type="NCBI Taxonomy" id="2050562"/>
    <lineage>
        <taxon>Bacteria</taxon>
        <taxon>Pseudomonadati</taxon>
        <taxon>Bacteroidota</taxon>
        <taxon>Flavobacteriia</taxon>
        <taxon>Flavobacteriales</taxon>
        <taxon>Weeksellaceae</taxon>
        <taxon>Chryseobacterium group</taxon>
        <taxon>Chryseobacterium</taxon>
    </lineage>
</organism>
<evidence type="ECO:0000256" key="2">
    <source>
        <dbReference type="ARBA" id="ARBA00023315"/>
    </source>
</evidence>
<accession>A0A2G7TBI4</accession>
<dbReference type="CDD" id="cd04301">
    <property type="entry name" value="NAT_SF"/>
    <property type="match status" value="1"/>
</dbReference>
<dbReference type="Gene3D" id="3.40.630.30">
    <property type="match status" value="1"/>
</dbReference>
<dbReference type="GO" id="GO:0016747">
    <property type="term" value="F:acyltransferase activity, transferring groups other than amino-acyl groups"/>
    <property type="evidence" value="ECO:0007669"/>
    <property type="project" value="InterPro"/>
</dbReference>
<gene>
    <name evidence="4" type="ORF">CTI11_07695</name>
</gene>
<evidence type="ECO:0000259" key="3">
    <source>
        <dbReference type="PROSITE" id="PS51186"/>
    </source>
</evidence>
<evidence type="ECO:0000256" key="1">
    <source>
        <dbReference type="ARBA" id="ARBA00022679"/>
    </source>
</evidence>
<evidence type="ECO:0000313" key="4">
    <source>
        <dbReference type="EMBL" id="PII36397.1"/>
    </source>
</evidence>
<keyword evidence="2" id="KW-0012">Acyltransferase</keyword>
<reference evidence="4" key="1">
    <citation type="submission" date="2017-10" db="EMBL/GenBank/DDBJ databases">
        <title>Chryseobacterium sp. B5 is a hydrocarbonoclastic and plant growth promoting bacterium.</title>
        <authorList>
            <person name="Thijs S."/>
            <person name="Gkorezis P."/>
            <person name="Van Hamme J."/>
        </authorList>
    </citation>
    <scope>NUCLEOTIDE SEQUENCE</scope>
    <source>
        <strain evidence="4">B5</strain>
    </source>
</reference>
<sequence>MNETIQLADISQSVEITALVNTAYRPNAKSRGWTHESDLVTGDRTSPEQVRQQITPSSPVLIAIRNNEIVACVQVTHDSSDCWIGMLATHPSEQNSGMGKKMLLAAEAYAVKHFAPKRLMMSVLSSRSELLSFYQRRGYKLTGQTCSYPLDAGVGTPLVKGLCVLELSKLPPAPR</sequence>